<feature type="transmembrane region" description="Helical" evidence="1">
    <location>
        <begin position="97"/>
        <end position="117"/>
    </location>
</feature>
<keyword evidence="1" id="KW-1133">Transmembrane helix</keyword>
<keyword evidence="1" id="KW-0472">Membrane</keyword>
<comment type="caution">
    <text evidence="2">The sequence shown here is derived from an EMBL/GenBank/DDBJ whole genome shotgun (WGS) entry which is preliminary data.</text>
</comment>
<gene>
    <name evidence="2" type="ORF">AtDm6_3437</name>
</gene>
<organism evidence="2 3">
    <name type="scientific">Acetobacter tropicalis</name>
    <dbReference type="NCBI Taxonomy" id="104102"/>
    <lineage>
        <taxon>Bacteria</taxon>
        <taxon>Pseudomonadati</taxon>
        <taxon>Pseudomonadota</taxon>
        <taxon>Alphaproteobacteria</taxon>
        <taxon>Acetobacterales</taxon>
        <taxon>Acetobacteraceae</taxon>
        <taxon>Acetobacter</taxon>
    </lineage>
</organism>
<reference evidence="2 3" key="1">
    <citation type="submission" date="2014-06" db="EMBL/GenBank/DDBJ databases">
        <title>Functional and comparative genomic analyses of the Drosophila gut microbiota identify candidate symbiosis factors.</title>
        <authorList>
            <person name="Newell P.D."/>
            <person name="Chaston J.M."/>
            <person name="Douglas A.E."/>
        </authorList>
    </citation>
    <scope>NUCLEOTIDE SEQUENCE [LARGE SCALE GENOMIC DNA]</scope>
    <source>
        <strain evidence="2 3">DmCS_006</strain>
    </source>
</reference>
<keyword evidence="1" id="KW-0812">Transmembrane</keyword>
<dbReference type="Proteomes" id="UP000029448">
    <property type="component" value="Unassembled WGS sequence"/>
</dbReference>
<evidence type="ECO:0000313" key="3">
    <source>
        <dbReference type="Proteomes" id="UP000029448"/>
    </source>
</evidence>
<evidence type="ECO:0000256" key="1">
    <source>
        <dbReference type="SAM" id="Phobius"/>
    </source>
</evidence>
<dbReference type="PATRIC" id="fig|104102.7.peg.3390"/>
<keyword evidence="3" id="KW-1185">Reference proteome</keyword>
<name>A0A094YJP7_9PROT</name>
<feature type="transmembrane region" description="Helical" evidence="1">
    <location>
        <begin position="70"/>
        <end position="90"/>
    </location>
</feature>
<dbReference type="AlphaFoldDB" id="A0A094YJP7"/>
<feature type="transmembrane region" description="Helical" evidence="1">
    <location>
        <begin position="40"/>
        <end position="64"/>
    </location>
</feature>
<evidence type="ECO:0000313" key="2">
    <source>
        <dbReference type="EMBL" id="KGB20834.1"/>
    </source>
</evidence>
<dbReference type="STRING" id="104102.AtDm6_3437"/>
<sequence length="119" mass="12707">MPVFTFFLSRLCVASRDSFSFMILFLAPRTQVALAITSRVLAGVGGGYLSSALLAIATASVLPLSRSDATIVSTLLALLCWPVMMMMCFSTRTATRAWGLTVMVCLAQAAIALLAGWRP</sequence>
<accession>A0A094YJP7</accession>
<protein>
    <submittedName>
        <fullName evidence="2">Uncharacterized protein</fullName>
    </submittedName>
</protein>
<dbReference type="EMBL" id="JOKM01000112">
    <property type="protein sequence ID" value="KGB20834.1"/>
    <property type="molecule type" value="Genomic_DNA"/>
</dbReference>
<proteinExistence type="predicted"/>